<evidence type="ECO:0000313" key="1">
    <source>
        <dbReference type="EMBL" id="AGH59442.1"/>
    </source>
</evidence>
<feature type="non-terminal residue" evidence="1">
    <location>
        <position position="1"/>
    </location>
</feature>
<dbReference type="VEuPathDB" id="TriTrypDB:Tb427_000327600"/>
<proteinExistence type="predicted"/>
<accession>M4SXK9</accession>
<organism evidence="1">
    <name type="scientific">Trypanosoma brucei</name>
    <dbReference type="NCBI Taxonomy" id="5691"/>
    <lineage>
        <taxon>Eukaryota</taxon>
        <taxon>Discoba</taxon>
        <taxon>Euglenozoa</taxon>
        <taxon>Kinetoplastea</taxon>
        <taxon>Metakinetoplastina</taxon>
        <taxon>Trypanosomatida</taxon>
        <taxon>Trypanosomatidae</taxon>
        <taxon>Trypanosoma</taxon>
    </lineage>
</organism>
<name>M4SXK9_9TRYP</name>
<dbReference type="EMBL" id="KC612011">
    <property type="protein sequence ID" value="AGH59442.1"/>
    <property type="molecule type" value="Genomic_DNA"/>
</dbReference>
<protein>
    <submittedName>
        <fullName evidence="1">Variant surface glycoprotein 3409</fullName>
    </submittedName>
</protein>
<sequence>RGTKRNGESSLQQRQVSRTANLRLQPQRYLYTATHKQLSKLEQAANTSIALLTELAAEQFQIAAFAAVQVSTSDSGTANLQGTAPEMNVQFTALSDTRTNCTKLSKEEEAAAAQWTDPNNWKKLKMFTVKASPKGAQVRKPYLCVAKEGNFQTISPAQPSSDIQNSSMGIIGGPIFVAEALQVTVSNNGKFVDSKNPAHEWQTSNDKASHTAEAFREWQEAFSALKPEPEIHDPSSSKDDLMLKQAFYDSSTPDGPKYDSGKHDSALKQKIKAAYGTTVATMTSNFWNKIKVIAGPTSKNSTGKAAKIETIDTDVALAKALVLYATARDKTKERVKS</sequence>
<reference evidence="1" key="2">
    <citation type="journal article" date="2014" name="Mol. Biochem. Parasitol.">
        <title>Capturing the variant surface glycoprotein repertoire (the VSGnome) of Trypanosoma brucei Lister 427.</title>
        <authorList>
            <person name="Cross G.A."/>
            <person name="Kim H.S."/>
            <person name="Wickstead B."/>
        </authorList>
    </citation>
    <scope>NUCLEOTIDE SEQUENCE</scope>
    <source>
        <strain evidence="1">Lister 427</strain>
    </source>
</reference>
<dbReference type="SUPFAM" id="SSF58087">
    <property type="entry name" value="Variant surface glycoprotein (N-terminal domain)"/>
    <property type="match status" value="1"/>
</dbReference>
<dbReference type="AlphaFoldDB" id="M4SXK9"/>
<reference evidence="1" key="1">
    <citation type="submission" date="2013-02" db="EMBL/GenBank/DDBJ databases">
        <authorList>
            <person name="Cross G.A.M."/>
            <person name="Kim H.-S."/>
            <person name="Wickstead B."/>
        </authorList>
    </citation>
    <scope>NUCLEOTIDE SEQUENCE</scope>
    <source>
        <strain evidence="1">Lister 427</strain>
    </source>
</reference>